<dbReference type="GO" id="GO:0005524">
    <property type="term" value="F:ATP binding"/>
    <property type="evidence" value="ECO:0007669"/>
    <property type="project" value="UniProtKB-KW"/>
</dbReference>
<evidence type="ECO:0000313" key="4">
    <source>
        <dbReference type="Proteomes" id="UP000308508"/>
    </source>
</evidence>
<dbReference type="PANTHER" id="PTHR32039">
    <property type="entry name" value="MAGNESIUM-CHELATASE SUBUNIT CHLI"/>
    <property type="match status" value="1"/>
</dbReference>
<dbReference type="InterPro" id="IPR000523">
    <property type="entry name" value="Mg_chelatse_chII-like_cat_dom"/>
</dbReference>
<gene>
    <name evidence="3" type="ORF">E5S66_00175</name>
</gene>
<dbReference type="Proteomes" id="UP000308508">
    <property type="component" value="Unassembled WGS sequence"/>
</dbReference>
<accession>A0A5R9PIC0</accession>
<dbReference type="InterPro" id="IPR025158">
    <property type="entry name" value="Mg_chelat-rel_C"/>
</dbReference>
<dbReference type="SUPFAM" id="SSF52540">
    <property type="entry name" value="P-loop containing nucleoside triphosphate hydrolases"/>
    <property type="match status" value="1"/>
</dbReference>
<evidence type="ECO:0000259" key="2">
    <source>
        <dbReference type="Pfam" id="PF13335"/>
    </source>
</evidence>
<keyword evidence="4" id="KW-1185">Reference proteome</keyword>
<comment type="caution">
    <text evidence="3">The sequence shown here is derived from an EMBL/GenBank/DDBJ whole genome shotgun (WGS) entry which is preliminary data.</text>
</comment>
<dbReference type="EMBL" id="SROY01000001">
    <property type="protein sequence ID" value="TLX22488.1"/>
    <property type="molecule type" value="Genomic_DNA"/>
</dbReference>
<sequence>MIVAFTFRRVIGGGSDPRPGEISLAHHGTLFLDELPEWGRHALEVLREPLESGSVSISRAARQCEFPARFQLVAAMNPCPCGWAGDPSGRCLCSEEAIRRYRGRISGPLLERIDLHIEVPRLPPTALRTDGPPGEASALVRARVIAARARQYDRCGQANARLDQTQTNAFCRLSPRDTALLERAVDGLQLSARSLHRILRVARTIADLAGSDTIQTAHLTEAIGYRKLERGRERAAA</sequence>
<keyword evidence="3" id="KW-0067">ATP-binding</keyword>
<organism evidence="3 4">
    <name type="scientific">Thermomonas fusca</name>
    <dbReference type="NCBI Taxonomy" id="215690"/>
    <lineage>
        <taxon>Bacteria</taxon>
        <taxon>Pseudomonadati</taxon>
        <taxon>Pseudomonadota</taxon>
        <taxon>Gammaproteobacteria</taxon>
        <taxon>Lysobacterales</taxon>
        <taxon>Lysobacteraceae</taxon>
        <taxon>Thermomonas</taxon>
    </lineage>
</organism>
<evidence type="ECO:0000259" key="1">
    <source>
        <dbReference type="Pfam" id="PF01078"/>
    </source>
</evidence>
<dbReference type="Pfam" id="PF01078">
    <property type="entry name" value="Mg_chelatase"/>
    <property type="match status" value="1"/>
</dbReference>
<feature type="domain" description="Mg chelatase-related protein C-terminal" evidence="2">
    <location>
        <begin position="134"/>
        <end position="226"/>
    </location>
</feature>
<reference evidence="3 4" key="1">
    <citation type="submission" date="2019-04" db="EMBL/GenBank/DDBJ databases">
        <authorList>
            <person name="Grouzdev D.S."/>
            <person name="Nazina T.N."/>
        </authorList>
    </citation>
    <scope>NUCLEOTIDE SEQUENCE [LARGE SCALE GENOMIC DNA]</scope>
    <source>
        <strain evidence="3 4">SHC 3-19</strain>
    </source>
</reference>
<dbReference type="InterPro" id="IPR045006">
    <property type="entry name" value="CHLI-like"/>
</dbReference>
<proteinExistence type="predicted"/>
<name>A0A5R9PIC0_9GAMM</name>
<feature type="domain" description="Magnesium chelatase ChlI-like catalytic" evidence="1">
    <location>
        <begin position="10"/>
        <end position="124"/>
    </location>
</feature>
<dbReference type="AlphaFoldDB" id="A0A5R9PIC0"/>
<keyword evidence="3" id="KW-0547">Nucleotide-binding</keyword>
<protein>
    <submittedName>
        <fullName evidence="3">ATP-binding protein</fullName>
    </submittedName>
</protein>
<dbReference type="Pfam" id="PF13335">
    <property type="entry name" value="Mg_chelatase_C"/>
    <property type="match status" value="1"/>
</dbReference>
<dbReference type="PANTHER" id="PTHR32039:SF7">
    <property type="entry name" value="COMPETENCE PROTEIN COMM"/>
    <property type="match status" value="1"/>
</dbReference>
<dbReference type="Gene3D" id="3.40.50.300">
    <property type="entry name" value="P-loop containing nucleotide triphosphate hydrolases"/>
    <property type="match status" value="1"/>
</dbReference>
<dbReference type="InterPro" id="IPR027417">
    <property type="entry name" value="P-loop_NTPase"/>
</dbReference>
<evidence type="ECO:0000313" key="3">
    <source>
        <dbReference type="EMBL" id="TLX22488.1"/>
    </source>
</evidence>